<accession>A0A7T2X272</accession>
<proteinExistence type="inferred from homology"/>
<organism evidence="6 7">
    <name type="scientific">Burkholderia humptydooensis</name>
    <dbReference type="NCBI Taxonomy" id="430531"/>
    <lineage>
        <taxon>Bacteria</taxon>
        <taxon>Pseudomonadati</taxon>
        <taxon>Pseudomonadota</taxon>
        <taxon>Betaproteobacteria</taxon>
        <taxon>Burkholderiales</taxon>
        <taxon>Burkholderiaceae</taxon>
        <taxon>Burkholderia</taxon>
        <taxon>pseudomallei group</taxon>
    </lineage>
</organism>
<keyword evidence="2" id="KW-0288">FMN</keyword>
<dbReference type="InterPro" id="IPR016215">
    <property type="entry name" value="NTA_MOA"/>
</dbReference>
<dbReference type="Gene3D" id="3.20.20.30">
    <property type="entry name" value="Luciferase-like domain"/>
    <property type="match status" value="1"/>
</dbReference>
<evidence type="ECO:0000256" key="3">
    <source>
        <dbReference type="ARBA" id="ARBA00023002"/>
    </source>
</evidence>
<comment type="similarity">
    <text evidence="5">Belongs to the NtaA/SnaA/DszA monooxygenase family.</text>
</comment>
<evidence type="ECO:0000256" key="4">
    <source>
        <dbReference type="ARBA" id="ARBA00023033"/>
    </source>
</evidence>
<dbReference type="NCBIfam" id="TIGR03860">
    <property type="entry name" value="FMN_nitrolo"/>
    <property type="match status" value="1"/>
</dbReference>
<evidence type="ECO:0000256" key="2">
    <source>
        <dbReference type="ARBA" id="ARBA00022643"/>
    </source>
</evidence>
<dbReference type="InterPro" id="IPR011251">
    <property type="entry name" value="Luciferase-like_dom"/>
</dbReference>
<evidence type="ECO:0000256" key="5">
    <source>
        <dbReference type="ARBA" id="ARBA00033748"/>
    </source>
</evidence>
<dbReference type="PANTHER" id="PTHR30011">
    <property type="entry name" value="ALKANESULFONATE MONOOXYGENASE-RELATED"/>
    <property type="match status" value="1"/>
</dbReference>
<evidence type="ECO:0000313" key="7">
    <source>
        <dbReference type="Proteomes" id="UP000594943"/>
    </source>
</evidence>
<dbReference type="SUPFAM" id="SSF51679">
    <property type="entry name" value="Bacterial luciferase-like"/>
    <property type="match status" value="1"/>
</dbReference>
<keyword evidence="3" id="KW-0560">Oxidoreductase</keyword>
<dbReference type="Pfam" id="PF00296">
    <property type="entry name" value="Bac_luciferase"/>
    <property type="match status" value="1"/>
</dbReference>
<gene>
    <name evidence="6" type="ORF">I6G56_26205</name>
</gene>
<keyword evidence="1" id="KW-0285">Flavoprotein</keyword>
<dbReference type="GO" id="GO:0004497">
    <property type="term" value="F:monooxygenase activity"/>
    <property type="evidence" value="ECO:0007669"/>
    <property type="project" value="UniProtKB-KW"/>
</dbReference>
<keyword evidence="4" id="KW-0503">Monooxygenase</keyword>
<protein>
    <submittedName>
        <fullName evidence="6">LLM class flavin-dependent oxidoreductase</fullName>
    </submittedName>
</protein>
<dbReference type="Proteomes" id="UP000594943">
    <property type="component" value="Chromosome 2"/>
</dbReference>
<dbReference type="PIRSF" id="PIRSF000337">
    <property type="entry name" value="NTA_MOA"/>
    <property type="match status" value="1"/>
</dbReference>
<evidence type="ECO:0000256" key="1">
    <source>
        <dbReference type="ARBA" id="ARBA00022630"/>
    </source>
</evidence>
<dbReference type="RefSeq" id="WP_009916032.1">
    <property type="nucleotide sequence ID" value="NZ_CP013382.1"/>
</dbReference>
<dbReference type="PANTHER" id="PTHR30011:SF16">
    <property type="entry name" value="C2H2 FINGER DOMAIN TRANSCRIPTION FACTOR (EUROFUNG)-RELATED"/>
    <property type="match status" value="1"/>
</dbReference>
<name>A0A7U4PB74_9BURK</name>
<dbReference type="GO" id="GO:0016705">
    <property type="term" value="F:oxidoreductase activity, acting on paired donors, with incorporation or reduction of molecular oxygen"/>
    <property type="evidence" value="ECO:0007669"/>
    <property type="project" value="InterPro"/>
</dbReference>
<sequence length="445" mass="49550">MTQRTTKMKLGVFLYQPGHHVAAWRHPDARAEGGMSFRHHVDMVRLAERAKFDMAFIADTLGVWGTDIKELSRSVKFVAQFEPLTLLSALSSVTERIGLVATATTTYNEPFHVARKFASLDHLSGGRAGWNVVTSSNESEALNFSRDVHSSHADRYARAREFVHVVKGLWDSWEDDAFLYDKDAGLYFDERKLHLLHHHGEHFAVRGPLNIARAPQGHPVLFEAGQSEAGKALAAETAEGIFTIQQSLADAQAFYADLKALVEAAGRSPRHLKVMPGVFPITGRTADEAEEKYAQLQALVHPDVGMALLAAMLGGADLSGCRLDDPLPELPETNAGKSRLALLVRTAREQKLTVKELYLSVACARGHWIVRGTPQHIADQLEERFTHHAADGFIVMPPYFPGGFVDFVEQVVPELQRRGLFRTEYEGSTLRDHLELPRPAHWFAR</sequence>
<reference evidence="6 7" key="1">
    <citation type="submission" date="2020-12" db="EMBL/GenBank/DDBJ databases">
        <title>FDA dAtabase for Regulatory Grade micrObial Sequences (FDA-ARGOS): Supporting development and validation of Infectious Disease Dx tests.</title>
        <authorList>
            <person name="Nelson B."/>
            <person name="Plummer A."/>
            <person name="Tallon L."/>
            <person name="Sadzewicz L."/>
            <person name="Zhao X."/>
            <person name="Boylan J."/>
            <person name="Ott S."/>
            <person name="Bowen H."/>
            <person name="Vavikolanu K."/>
            <person name="Mehta A."/>
            <person name="Aluvathingal J."/>
            <person name="Nadendla S."/>
            <person name="Myers T."/>
            <person name="Yan Y."/>
            <person name="Sichtig H."/>
        </authorList>
    </citation>
    <scope>NUCLEOTIDE SEQUENCE [LARGE SCALE GENOMIC DNA]</scope>
    <source>
        <strain evidence="6 7">FDAARGOS_899</strain>
    </source>
</reference>
<evidence type="ECO:0000313" key="6">
    <source>
        <dbReference type="EMBL" id="QPS47860.1"/>
    </source>
</evidence>
<dbReference type="InterPro" id="IPR036661">
    <property type="entry name" value="Luciferase-like_sf"/>
</dbReference>
<accession>A0A7U4PB74</accession>
<dbReference type="InterPro" id="IPR051260">
    <property type="entry name" value="Diverse_substr_monoxygenases"/>
</dbReference>
<dbReference type="EMBL" id="CP065687">
    <property type="protein sequence ID" value="QPS47860.1"/>
    <property type="molecule type" value="Genomic_DNA"/>
</dbReference>
<dbReference type="KEGG" id="bhg:I6G56_26205"/>
<dbReference type="CDD" id="cd01095">
    <property type="entry name" value="Nitrilotriacetate_monoxgenase"/>
    <property type="match status" value="1"/>
</dbReference>
<dbReference type="AlphaFoldDB" id="A0A7U4PB74"/>